<protein>
    <recommendedName>
        <fullName evidence="11">SNARE-complex protein Syntaxin-18 N-terminal domain-containing protein</fullName>
    </recommendedName>
</protein>
<evidence type="ECO:0000256" key="10">
    <source>
        <dbReference type="SAM" id="Phobius"/>
    </source>
</evidence>
<gene>
    <name evidence="12" type="ORF">WJX81_006873</name>
</gene>
<evidence type="ECO:0000256" key="9">
    <source>
        <dbReference type="SAM" id="MobiDB-lite"/>
    </source>
</evidence>
<proteinExistence type="inferred from homology"/>
<sequence length="299" mass="32936">MDRTPEFWRCVISRAQSTGVPEARMNKLRSAQILRSLATKTAYTNAATEVAKNVDALAAFVGQHRRDYVQPGRCSEAERDRIEEQVGAFVRTCTDNIARLEASVAAEPALNSHVVAHRHGAALILSERLHAVGSAFDRCRSLRYQQLLQQQRRRRALPEALAPPRQPYSPYDANSGSGGAGWQDGSAEAGMRPEQRQVLEAENAALAEQLANVGHGAALAESTMRELATLHQMLSTQVMHQSEQIEQLYTQAVAATLNVERGNVHLTKAIAINSSARWYLIAFLLAASFGLLFLDWYSS</sequence>
<evidence type="ECO:0000259" key="11">
    <source>
        <dbReference type="Pfam" id="PF10496"/>
    </source>
</evidence>
<dbReference type="InterPro" id="IPR019529">
    <property type="entry name" value="Syntaxin-18_N"/>
</dbReference>
<dbReference type="GO" id="GO:0031201">
    <property type="term" value="C:SNARE complex"/>
    <property type="evidence" value="ECO:0007669"/>
    <property type="project" value="TreeGrafter"/>
</dbReference>
<dbReference type="EMBL" id="JALJOU010000021">
    <property type="protein sequence ID" value="KAK9837494.1"/>
    <property type="molecule type" value="Genomic_DNA"/>
</dbReference>
<feature type="transmembrane region" description="Helical" evidence="10">
    <location>
        <begin position="278"/>
        <end position="297"/>
    </location>
</feature>
<dbReference type="Gene3D" id="1.20.5.110">
    <property type="match status" value="1"/>
</dbReference>
<feature type="region of interest" description="Disordered" evidence="9">
    <location>
        <begin position="158"/>
        <end position="187"/>
    </location>
</feature>
<keyword evidence="6 10" id="KW-1133">Transmembrane helix</keyword>
<evidence type="ECO:0000256" key="7">
    <source>
        <dbReference type="ARBA" id="ARBA00023054"/>
    </source>
</evidence>
<accession>A0AAW1RUC3</accession>
<evidence type="ECO:0000313" key="13">
    <source>
        <dbReference type="Proteomes" id="UP001445335"/>
    </source>
</evidence>
<dbReference type="AlphaFoldDB" id="A0AAW1RUC3"/>
<evidence type="ECO:0000256" key="8">
    <source>
        <dbReference type="ARBA" id="ARBA00023136"/>
    </source>
</evidence>
<comment type="similarity">
    <text evidence="2">Belongs to the syntaxin family.</text>
</comment>
<dbReference type="GO" id="GO:0005783">
    <property type="term" value="C:endoplasmic reticulum"/>
    <property type="evidence" value="ECO:0007669"/>
    <property type="project" value="TreeGrafter"/>
</dbReference>
<dbReference type="PANTHER" id="PTHR15959">
    <property type="entry name" value="SYNTAXIN-18"/>
    <property type="match status" value="1"/>
</dbReference>
<feature type="domain" description="SNARE-complex protein Syntaxin-18 N-terminal" evidence="11">
    <location>
        <begin position="1"/>
        <end position="82"/>
    </location>
</feature>
<dbReference type="GO" id="GO:0015031">
    <property type="term" value="P:protein transport"/>
    <property type="evidence" value="ECO:0007669"/>
    <property type="project" value="UniProtKB-KW"/>
</dbReference>
<keyword evidence="7" id="KW-0175">Coiled coil</keyword>
<evidence type="ECO:0000256" key="5">
    <source>
        <dbReference type="ARBA" id="ARBA00022927"/>
    </source>
</evidence>
<organism evidence="12 13">
    <name type="scientific">Elliptochloris bilobata</name>
    <dbReference type="NCBI Taxonomy" id="381761"/>
    <lineage>
        <taxon>Eukaryota</taxon>
        <taxon>Viridiplantae</taxon>
        <taxon>Chlorophyta</taxon>
        <taxon>core chlorophytes</taxon>
        <taxon>Trebouxiophyceae</taxon>
        <taxon>Trebouxiophyceae incertae sedis</taxon>
        <taxon>Elliptochloris clade</taxon>
        <taxon>Elliptochloris</taxon>
    </lineage>
</organism>
<evidence type="ECO:0000256" key="4">
    <source>
        <dbReference type="ARBA" id="ARBA00022692"/>
    </source>
</evidence>
<dbReference type="InterPro" id="IPR010989">
    <property type="entry name" value="SNARE"/>
</dbReference>
<dbReference type="Proteomes" id="UP001445335">
    <property type="component" value="Unassembled WGS sequence"/>
</dbReference>
<keyword evidence="5" id="KW-0653">Protein transport</keyword>
<reference evidence="12 13" key="1">
    <citation type="journal article" date="2024" name="Nat. Commun.">
        <title>Phylogenomics reveals the evolutionary origins of lichenization in chlorophyte algae.</title>
        <authorList>
            <person name="Puginier C."/>
            <person name="Libourel C."/>
            <person name="Otte J."/>
            <person name="Skaloud P."/>
            <person name="Haon M."/>
            <person name="Grisel S."/>
            <person name="Petersen M."/>
            <person name="Berrin J.G."/>
            <person name="Delaux P.M."/>
            <person name="Dal Grande F."/>
            <person name="Keller J."/>
        </authorList>
    </citation>
    <scope>NUCLEOTIDE SEQUENCE [LARGE SCALE GENOMIC DNA]</scope>
    <source>
        <strain evidence="12 13">SAG 245.80</strain>
    </source>
</reference>
<name>A0AAW1RUC3_9CHLO</name>
<keyword evidence="8 10" id="KW-0472">Membrane</keyword>
<dbReference type="SUPFAM" id="SSF47661">
    <property type="entry name" value="t-snare proteins"/>
    <property type="match status" value="1"/>
</dbReference>
<evidence type="ECO:0000256" key="1">
    <source>
        <dbReference type="ARBA" id="ARBA00004211"/>
    </source>
</evidence>
<dbReference type="GO" id="GO:0006890">
    <property type="term" value="P:retrograde vesicle-mediated transport, Golgi to endoplasmic reticulum"/>
    <property type="evidence" value="ECO:0007669"/>
    <property type="project" value="TreeGrafter"/>
</dbReference>
<evidence type="ECO:0000313" key="12">
    <source>
        <dbReference type="EMBL" id="KAK9837494.1"/>
    </source>
</evidence>
<keyword evidence="13" id="KW-1185">Reference proteome</keyword>
<comment type="caution">
    <text evidence="12">The sequence shown here is derived from an EMBL/GenBank/DDBJ whole genome shotgun (WGS) entry which is preliminary data.</text>
</comment>
<keyword evidence="3" id="KW-0813">Transport</keyword>
<evidence type="ECO:0000256" key="2">
    <source>
        <dbReference type="ARBA" id="ARBA00009063"/>
    </source>
</evidence>
<dbReference type="PANTHER" id="PTHR15959:SF0">
    <property type="entry name" value="SYNTAXIN-18"/>
    <property type="match status" value="1"/>
</dbReference>
<comment type="subcellular location">
    <subcellularLocation>
        <location evidence="1">Membrane</location>
        <topology evidence="1">Single-pass type IV membrane protein</topology>
    </subcellularLocation>
</comment>
<dbReference type="Pfam" id="PF10496">
    <property type="entry name" value="Syntaxin-18_N"/>
    <property type="match status" value="1"/>
</dbReference>
<evidence type="ECO:0000256" key="6">
    <source>
        <dbReference type="ARBA" id="ARBA00022989"/>
    </source>
</evidence>
<evidence type="ECO:0000256" key="3">
    <source>
        <dbReference type="ARBA" id="ARBA00022448"/>
    </source>
</evidence>
<keyword evidence="4 10" id="KW-0812">Transmembrane</keyword>